<gene>
    <name evidence="1" type="ORF">K678_13493</name>
</gene>
<dbReference type="OrthoDB" id="7500397at2"/>
<dbReference type="RefSeq" id="WP_021133000.1">
    <property type="nucleotide sequence ID" value="NZ_AQPH01000059.1"/>
</dbReference>
<evidence type="ECO:0000313" key="2">
    <source>
        <dbReference type="Proteomes" id="UP000015350"/>
    </source>
</evidence>
<dbReference type="AlphaFoldDB" id="S9TQX8"/>
<organism evidence="1 2">
    <name type="scientific">Magnetospirillum fulvum MGU-K5</name>
    <dbReference type="NCBI Taxonomy" id="1316936"/>
    <lineage>
        <taxon>Bacteria</taxon>
        <taxon>Pseudomonadati</taxon>
        <taxon>Pseudomonadota</taxon>
        <taxon>Alphaproteobacteria</taxon>
        <taxon>Rhodospirillales</taxon>
        <taxon>Rhodospirillaceae</taxon>
        <taxon>Magnetospirillum</taxon>
    </lineage>
</organism>
<proteinExistence type="predicted"/>
<dbReference type="eggNOG" id="COG0727">
    <property type="taxonomic scope" value="Bacteria"/>
</dbReference>
<sequence length="257" mass="27701">MERRFACTACGKCCYGLLPLTLDDALAHAGRFPLGVMLTPVRPGHKSFDLTLRLGSAVRLPNRRQIAVRISPVSYLPPTLACPELAADGLCAIHRDKPVRCRTMPFFAARDERDQSALLIPRSGWACDVSAAAPVVYRDGAIVARDDFETEARAMRDQAPILRAYADTLVATVPGVVEKLTAAAAKPVGGELLVGFSTLLRRLDTVDRAEIAALQVPVLADVAARTGSDPGFAAFTGQYRTWEQEMARLARRGGIGT</sequence>
<comment type="caution">
    <text evidence="1">The sequence shown here is derived from an EMBL/GenBank/DDBJ whole genome shotgun (WGS) entry which is preliminary data.</text>
</comment>
<dbReference type="Proteomes" id="UP000015350">
    <property type="component" value="Unassembled WGS sequence"/>
</dbReference>
<dbReference type="EMBL" id="AQPH01000059">
    <property type="protein sequence ID" value="EPY00955.1"/>
    <property type="molecule type" value="Genomic_DNA"/>
</dbReference>
<reference evidence="1 2" key="1">
    <citation type="submission" date="2013-04" db="EMBL/GenBank/DDBJ databases">
        <authorList>
            <person name="Kuznetsov B."/>
            <person name="Ivanovsky R."/>
        </authorList>
    </citation>
    <scope>NUCLEOTIDE SEQUENCE [LARGE SCALE GENOMIC DNA]</scope>
    <source>
        <strain evidence="1 2">MGU-K5</strain>
    </source>
</reference>
<evidence type="ECO:0000313" key="1">
    <source>
        <dbReference type="EMBL" id="EPY00955.1"/>
    </source>
</evidence>
<dbReference type="PATRIC" id="fig|1316936.3.peg.2694"/>
<name>S9TQX8_MAGFU</name>
<accession>S9TQX8</accession>
<protein>
    <submittedName>
        <fullName evidence="1">Uncharacterized protein</fullName>
    </submittedName>
</protein>
<dbReference type="STRING" id="1316936.K678_13493"/>